<dbReference type="GO" id="GO:0007165">
    <property type="term" value="P:signal transduction"/>
    <property type="evidence" value="ECO:0007669"/>
    <property type="project" value="InterPro"/>
</dbReference>
<dbReference type="InterPro" id="IPR051854">
    <property type="entry name" value="Rho-type_GAP"/>
</dbReference>
<dbReference type="FunFam" id="3.30.505.10:FF:000019">
    <property type="entry name" value="Chimaerin"/>
    <property type="match status" value="1"/>
</dbReference>
<dbReference type="PROSITE" id="PS50238">
    <property type="entry name" value="RHOGAP"/>
    <property type="match status" value="1"/>
</dbReference>
<evidence type="ECO:0000256" key="9">
    <source>
        <dbReference type="ARBA" id="ARBA00076015"/>
    </source>
</evidence>
<sequence>MAASSNSSLSGSSVSSDPEDYQPPIWKSYLYRLQQEAPRPKRMTCPQEMETRPKYYGREFHGMLSRECADELLGGADGAYLVRESQRQPGTHTLALRFGHQTLNYRLFYDGKHFVGEKRFETVHDLVTDGLITLYIETKAAEYIAKMTTNPIYEHLGYTSLLKDKMGHRLSRGRTEPRRVTFQREDSKPLCEAHSCPGAAHCCWLLSASFSLNWSWSSDQMQSRPHPDCQSVPSWVPAGRGVGGTEGGGEWSTAAVSSSLGRCRRRLLPSAGRYVLQHTPHGSPEETEALWEPGLGQGDTVRHTAAAMEVEEGSRGPGGGIGPGDVTVHKTKRGERKRQELLALALRVKLGSRRTLLWKPLKLLASCPQITTSPLVRHSTLKDCPSEKQSSYDKIHNFKVHTFRGPHWCEYCANFMWGLIAQGVHCSDCGLNVHKQCSKLVPSDCQPDLRRIKKVFSCDLTTLVKAHNTTRPMVVDMCIKEIELRGLQSEGLYRVSGFSEHIEDVRLAFDRDGEKADISANVYNDINIIAGALKLYLRDLPIPVITFHVYSRFIQAAKIPNPDTRLEAIHEGLLQLPPAHYETLRYLMMHLKKVTMFEKDNFMNSENLGIVFGPTLMQPPEQNALATLNDMRHQKLIIQLLIEHEDVLF</sequence>
<evidence type="ECO:0000256" key="4">
    <source>
        <dbReference type="ARBA" id="ARBA00022771"/>
    </source>
</evidence>
<dbReference type="SMART" id="SM00252">
    <property type="entry name" value="SH2"/>
    <property type="match status" value="1"/>
</dbReference>
<evidence type="ECO:0000259" key="14">
    <source>
        <dbReference type="PROSITE" id="PS50081"/>
    </source>
</evidence>
<evidence type="ECO:0000256" key="2">
    <source>
        <dbReference type="ARBA" id="ARBA00022468"/>
    </source>
</evidence>
<dbReference type="PRINTS" id="PR00008">
    <property type="entry name" value="DAGPEDOMAIN"/>
</dbReference>
<dbReference type="Pfam" id="PF00130">
    <property type="entry name" value="C1_1"/>
    <property type="match status" value="1"/>
</dbReference>
<gene>
    <name evidence="17" type="primary">LOC120040288</name>
</gene>
<reference evidence="17" key="1">
    <citation type="submission" date="2025-08" db="UniProtKB">
        <authorList>
            <consortium name="RefSeq"/>
        </authorList>
    </citation>
    <scope>IDENTIFICATION</scope>
    <source>
        <tissue evidence="17">White muscle</tissue>
    </source>
</reference>
<dbReference type="Gene3D" id="3.30.60.20">
    <property type="match status" value="1"/>
</dbReference>
<keyword evidence="7" id="KW-0472">Membrane</keyword>
<evidence type="ECO:0000256" key="5">
    <source>
        <dbReference type="ARBA" id="ARBA00022833"/>
    </source>
</evidence>
<dbReference type="FunFam" id="1.10.555.10:FF:000005">
    <property type="entry name" value="Chimaerin"/>
    <property type="match status" value="1"/>
</dbReference>
<evidence type="ECO:0000313" key="16">
    <source>
        <dbReference type="Proteomes" id="UP000808372"/>
    </source>
</evidence>
<dbReference type="GO" id="GO:0005096">
    <property type="term" value="F:GTPase activator activity"/>
    <property type="evidence" value="ECO:0007669"/>
    <property type="project" value="UniProtKB-KW"/>
</dbReference>
<dbReference type="InterPro" id="IPR046349">
    <property type="entry name" value="C1-like_sf"/>
</dbReference>
<proteinExistence type="predicted"/>
<dbReference type="KEGG" id="snh:120040288"/>
<feature type="region of interest" description="Disordered" evidence="12">
    <location>
        <begin position="1"/>
        <end position="23"/>
    </location>
</feature>
<dbReference type="RefSeq" id="XP_038841411.1">
    <property type="nucleotide sequence ID" value="XM_038985483.1"/>
</dbReference>
<dbReference type="GO" id="GO:0016020">
    <property type="term" value="C:membrane"/>
    <property type="evidence" value="ECO:0007669"/>
    <property type="project" value="UniProtKB-SubCell"/>
</dbReference>
<feature type="domain" description="SH2" evidence="13">
    <location>
        <begin position="59"/>
        <end position="127"/>
    </location>
</feature>
<dbReference type="InterPro" id="IPR008936">
    <property type="entry name" value="Rho_GTPase_activation_prot"/>
</dbReference>
<evidence type="ECO:0000259" key="13">
    <source>
        <dbReference type="PROSITE" id="PS50001"/>
    </source>
</evidence>
<dbReference type="PANTHER" id="PTHR46075">
    <property type="entry name" value="CHIMERIN FAMILY MEMBER"/>
    <property type="match status" value="1"/>
</dbReference>
<keyword evidence="6 11" id="KW-0727">SH2 domain</keyword>
<dbReference type="InterPro" id="IPR002219">
    <property type="entry name" value="PKC_DAG/PE"/>
</dbReference>
<accession>A0A8U0U7B0</accession>
<name>A0A8U0U7B0_SALNM</name>
<keyword evidence="2" id="KW-0343">GTPase activation</keyword>
<dbReference type="SMART" id="SM00324">
    <property type="entry name" value="RhoGAP"/>
    <property type="match status" value="1"/>
</dbReference>
<dbReference type="InterPro" id="IPR000198">
    <property type="entry name" value="RhoGAP_dom"/>
</dbReference>
<evidence type="ECO:0000256" key="3">
    <source>
        <dbReference type="ARBA" id="ARBA00022723"/>
    </source>
</evidence>
<keyword evidence="4" id="KW-0863">Zinc-finger</keyword>
<dbReference type="CDD" id="cd10352">
    <property type="entry name" value="SH2_a2chimerin_b2chimerin"/>
    <property type="match status" value="1"/>
</dbReference>
<dbReference type="AlphaFoldDB" id="A0A8U0U7B0"/>
<feature type="domain" description="Phorbol-ester/DAG-type" evidence="14">
    <location>
        <begin position="395"/>
        <end position="445"/>
    </location>
</feature>
<dbReference type="GeneID" id="120040288"/>
<dbReference type="Pfam" id="PF00017">
    <property type="entry name" value="SH2"/>
    <property type="match status" value="1"/>
</dbReference>
<dbReference type="CDD" id="cd04372">
    <property type="entry name" value="RhoGAP_chimaerin"/>
    <property type="match status" value="1"/>
</dbReference>
<dbReference type="PROSITE" id="PS50001">
    <property type="entry name" value="SH2"/>
    <property type="match status" value="1"/>
</dbReference>
<dbReference type="Gene3D" id="1.10.555.10">
    <property type="entry name" value="Rho GTPase activation protein"/>
    <property type="match status" value="1"/>
</dbReference>
<dbReference type="Pfam" id="PF00620">
    <property type="entry name" value="RhoGAP"/>
    <property type="match status" value="1"/>
</dbReference>
<dbReference type="PROSITE" id="PS00479">
    <property type="entry name" value="ZF_DAG_PE_1"/>
    <property type="match status" value="1"/>
</dbReference>
<keyword evidence="16" id="KW-1185">Reference proteome</keyword>
<dbReference type="InterPro" id="IPR000980">
    <property type="entry name" value="SH2"/>
</dbReference>
<evidence type="ECO:0000256" key="11">
    <source>
        <dbReference type="PROSITE-ProRule" id="PRU00191"/>
    </source>
</evidence>
<dbReference type="SUPFAM" id="SSF48350">
    <property type="entry name" value="GTPase activation domain, GAP"/>
    <property type="match status" value="1"/>
</dbReference>
<dbReference type="InterPro" id="IPR020454">
    <property type="entry name" value="DAG/PE-bd"/>
</dbReference>
<dbReference type="InterPro" id="IPR035840">
    <property type="entry name" value="Chimaerin_SH2"/>
</dbReference>
<keyword evidence="5" id="KW-0862">Zinc</keyword>
<dbReference type="Gene3D" id="3.30.505.10">
    <property type="entry name" value="SH2 domain"/>
    <property type="match status" value="1"/>
</dbReference>
<protein>
    <recommendedName>
        <fullName evidence="8">Beta-chimaerin</fullName>
    </recommendedName>
    <alternativeName>
        <fullName evidence="9">Beta-chimerin</fullName>
    </alternativeName>
    <alternativeName>
        <fullName evidence="10">Rho GTPase-activating protein 3</fullName>
    </alternativeName>
</protein>
<dbReference type="SUPFAM" id="SSF55550">
    <property type="entry name" value="SH2 domain"/>
    <property type="match status" value="1"/>
</dbReference>
<dbReference type="SUPFAM" id="SSF57889">
    <property type="entry name" value="Cysteine-rich domain"/>
    <property type="match status" value="1"/>
</dbReference>
<keyword evidence="3" id="KW-0479">Metal-binding</keyword>
<dbReference type="GO" id="GO:0008270">
    <property type="term" value="F:zinc ion binding"/>
    <property type="evidence" value="ECO:0007669"/>
    <property type="project" value="UniProtKB-KW"/>
</dbReference>
<dbReference type="PROSITE" id="PS50081">
    <property type="entry name" value="ZF_DAG_PE_2"/>
    <property type="match status" value="1"/>
</dbReference>
<dbReference type="PANTHER" id="PTHR46075:SF4">
    <property type="entry name" value="BETA-CHIMAERIN"/>
    <property type="match status" value="1"/>
</dbReference>
<feature type="domain" description="Rho-GAP" evidence="15">
    <location>
        <begin position="458"/>
        <end position="649"/>
    </location>
</feature>
<dbReference type="Proteomes" id="UP000808372">
    <property type="component" value="Unplaced"/>
</dbReference>
<dbReference type="InterPro" id="IPR037860">
    <property type="entry name" value="RhoGAP_chimaerin"/>
</dbReference>
<evidence type="ECO:0000313" key="17">
    <source>
        <dbReference type="RefSeq" id="XP_038841411.1"/>
    </source>
</evidence>
<evidence type="ECO:0000259" key="15">
    <source>
        <dbReference type="PROSITE" id="PS50238"/>
    </source>
</evidence>
<evidence type="ECO:0000256" key="10">
    <source>
        <dbReference type="ARBA" id="ARBA00077047"/>
    </source>
</evidence>
<evidence type="ECO:0000256" key="1">
    <source>
        <dbReference type="ARBA" id="ARBA00004170"/>
    </source>
</evidence>
<comment type="subcellular location">
    <subcellularLocation>
        <location evidence="1">Membrane</location>
        <topology evidence="1">Peripheral membrane protein</topology>
    </subcellularLocation>
</comment>
<evidence type="ECO:0000256" key="7">
    <source>
        <dbReference type="ARBA" id="ARBA00023136"/>
    </source>
</evidence>
<evidence type="ECO:0000256" key="6">
    <source>
        <dbReference type="ARBA" id="ARBA00022999"/>
    </source>
</evidence>
<feature type="region of interest" description="Disordered" evidence="12">
    <location>
        <begin position="311"/>
        <end position="334"/>
    </location>
</feature>
<evidence type="ECO:0000256" key="12">
    <source>
        <dbReference type="SAM" id="MobiDB-lite"/>
    </source>
</evidence>
<evidence type="ECO:0000256" key="8">
    <source>
        <dbReference type="ARBA" id="ARBA00073081"/>
    </source>
</evidence>
<dbReference type="SMART" id="SM00109">
    <property type="entry name" value="C1"/>
    <property type="match status" value="1"/>
</dbReference>
<organism evidence="16 17">
    <name type="scientific">Salvelinus namaycush</name>
    <name type="common">Lake trout</name>
    <name type="synonym">Salmo namaycush</name>
    <dbReference type="NCBI Taxonomy" id="8040"/>
    <lineage>
        <taxon>Eukaryota</taxon>
        <taxon>Metazoa</taxon>
        <taxon>Chordata</taxon>
        <taxon>Craniata</taxon>
        <taxon>Vertebrata</taxon>
        <taxon>Euteleostomi</taxon>
        <taxon>Actinopterygii</taxon>
        <taxon>Neopterygii</taxon>
        <taxon>Teleostei</taxon>
        <taxon>Protacanthopterygii</taxon>
        <taxon>Salmoniformes</taxon>
        <taxon>Salmonidae</taxon>
        <taxon>Salmoninae</taxon>
        <taxon>Salvelinus</taxon>
    </lineage>
</organism>
<dbReference type="FunFam" id="3.30.60.20:FF:000025">
    <property type="entry name" value="Chimaerin"/>
    <property type="match status" value="1"/>
</dbReference>
<dbReference type="InterPro" id="IPR036860">
    <property type="entry name" value="SH2_dom_sf"/>
</dbReference>
<feature type="compositionally biased region" description="Low complexity" evidence="12">
    <location>
        <begin position="1"/>
        <end position="16"/>
    </location>
</feature>